<comment type="subcellular location">
    <subcellularLocation>
        <location evidence="1">Nucleus</location>
    </subcellularLocation>
</comment>
<feature type="compositionally biased region" description="Pro residues" evidence="6">
    <location>
        <begin position="484"/>
        <end position="499"/>
    </location>
</feature>
<dbReference type="Gene3D" id="2.60.40.3960">
    <property type="entry name" value="Velvet domain"/>
    <property type="match status" value="1"/>
</dbReference>
<feature type="compositionally biased region" description="Low complexity" evidence="6">
    <location>
        <begin position="36"/>
        <end position="51"/>
    </location>
</feature>
<feature type="compositionally biased region" description="Low complexity" evidence="6">
    <location>
        <begin position="630"/>
        <end position="653"/>
    </location>
</feature>
<dbReference type="OrthoDB" id="5599552at2759"/>
<dbReference type="PANTHER" id="PTHR33572">
    <property type="entry name" value="SPORE DEVELOPMENT REGULATOR VOSA"/>
    <property type="match status" value="1"/>
</dbReference>
<dbReference type="InterPro" id="IPR038491">
    <property type="entry name" value="Velvet_dom_sf"/>
</dbReference>
<feature type="domain" description="Velvet" evidence="7">
    <location>
        <begin position="143"/>
        <end position="345"/>
    </location>
</feature>
<feature type="compositionally biased region" description="Low complexity" evidence="6">
    <location>
        <begin position="61"/>
        <end position="77"/>
    </location>
</feature>
<reference evidence="8 9" key="1">
    <citation type="submission" date="2016-06" db="EMBL/GenBank/DDBJ databases">
        <title>Evolution of pathogenesis and genome organization in the Tremellales.</title>
        <authorList>
            <person name="Cuomo C."/>
            <person name="Litvintseva A."/>
            <person name="Heitman J."/>
            <person name="Chen Y."/>
            <person name="Sun S."/>
            <person name="Springer D."/>
            <person name="Dromer F."/>
            <person name="Young S."/>
            <person name="Zeng Q."/>
            <person name="Chapman S."/>
            <person name="Gujja S."/>
            <person name="Saif S."/>
            <person name="Birren B."/>
        </authorList>
    </citation>
    <scope>NUCLEOTIDE SEQUENCE [LARGE SCALE GENOMIC DNA]</scope>
    <source>
        <strain evidence="8 9">ATCC 28783</strain>
    </source>
</reference>
<comment type="caution">
    <text evidence="8">The sequence shown here is derived from an EMBL/GenBank/DDBJ whole genome shotgun (WGS) entry which is preliminary data.</text>
</comment>
<evidence type="ECO:0000313" key="9">
    <source>
        <dbReference type="Proteomes" id="UP000289152"/>
    </source>
</evidence>
<feature type="compositionally biased region" description="Polar residues" evidence="6">
    <location>
        <begin position="567"/>
        <end position="586"/>
    </location>
</feature>
<feature type="compositionally biased region" description="Low complexity" evidence="6">
    <location>
        <begin position="100"/>
        <end position="119"/>
    </location>
</feature>
<gene>
    <name evidence="8" type="ORF">M231_02907</name>
</gene>
<keyword evidence="2" id="KW-0749">Sporulation</keyword>
<dbReference type="Pfam" id="PF11754">
    <property type="entry name" value="Velvet"/>
    <property type="match status" value="2"/>
</dbReference>
<dbReference type="GO" id="GO:0030435">
    <property type="term" value="P:sporulation resulting in formation of a cellular spore"/>
    <property type="evidence" value="ECO:0007669"/>
    <property type="project" value="UniProtKB-KW"/>
</dbReference>
<evidence type="ECO:0000313" key="8">
    <source>
        <dbReference type="EMBL" id="RXK39850.1"/>
    </source>
</evidence>
<accession>A0A4Q1BPT9</accession>
<dbReference type="PROSITE" id="PS51821">
    <property type="entry name" value="VELVET"/>
    <property type="match status" value="1"/>
</dbReference>
<keyword evidence="3" id="KW-0805">Transcription regulation</keyword>
<dbReference type="Proteomes" id="UP000289152">
    <property type="component" value="Unassembled WGS sequence"/>
</dbReference>
<feature type="compositionally biased region" description="Basic and acidic residues" evidence="6">
    <location>
        <begin position="383"/>
        <end position="392"/>
    </location>
</feature>
<feature type="compositionally biased region" description="Basic residues" evidence="6">
    <location>
        <begin position="346"/>
        <end position="359"/>
    </location>
</feature>
<keyword evidence="4" id="KW-0804">Transcription</keyword>
<dbReference type="VEuPathDB" id="FungiDB:TREMEDRAFT_74074"/>
<protein>
    <recommendedName>
        <fullName evidence="7">Velvet domain-containing protein</fullName>
    </recommendedName>
</protein>
<feature type="compositionally biased region" description="Basic and acidic residues" evidence="6">
    <location>
        <begin position="190"/>
        <end position="213"/>
    </location>
</feature>
<evidence type="ECO:0000256" key="5">
    <source>
        <dbReference type="ARBA" id="ARBA00023242"/>
    </source>
</evidence>
<feature type="compositionally biased region" description="Pro residues" evidence="6">
    <location>
        <begin position="417"/>
        <end position="427"/>
    </location>
</feature>
<dbReference type="InterPro" id="IPR021740">
    <property type="entry name" value="Velvet"/>
</dbReference>
<evidence type="ECO:0000256" key="4">
    <source>
        <dbReference type="ARBA" id="ARBA00023163"/>
    </source>
</evidence>
<dbReference type="InParanoid" id="A0A4Q1BPT9"/>
<feature type="region of interest" description="Disordered" evidence="6">
    <location>
        <begin position="346"/>
        <end position="602"/>
    </location>
</feature>
<dbReference type="PANTHER" id="PTHR33572:SF18">
    <property type="entry name" value="SPORE DEVELOPMENT REGULATOR VOSA"/>
    <property type="match status" value="1"/>
</dbReference>
<feature type="region of interest" description="Disordered" evidence="6">
    <location>
        <begin position="190"/>
        <end position="215"/>
    </location>
</feature>
<dbReference type="AlphaFoldDB" id="A0A4Q1BPT9"/>
<feature type="region of interest" description="Disordered" evidence="6">
    <location>
        <begin position="30"/>
        <end position="134"/>
    </location>
</feature>
<keyword evidence="9" id="KW-1185">Reference proteome</keyword>
<evidence type="ECO:0000256" key="3">
    <source>
        <dbReference type="ARBA" id="ARBA00023015"/>
    </source>
</evidence>
<dbReference type="GO" id="GO:0005634">
    <property type="term" value="C:nucleus"/>
    <property type="evidence" value="ECO:0007669"/>
    <property type="project" value="UniProtKB-SubCell"/>
</dbReference>
<evidence type="ECO:0000256" key="1">
    <source>
        <dbReference type="ARBA" id="ARBA00004123"/>
    </source>
</evidence>
<dbReference type="EMBL" id="SDIL01000026">
    <property type="protein sequence ID" value="RXK39850.1"/>
    <property type="molecule type" value="Genomic_DNA"/>
</dbReference>
<evidence type="ECO:0000259" key="7">
    <source>
        <dbReference type="PROSITE" id="PS51821"/>
    </source>
</evidence>
<sequence length="685" mass="75335">MIHYLPVFYPPHNPTHQLVYIPPTPAIPHTPNLLDTPLSPGSTSGSTSHSTSHSHSRSHLHPPASRSRSNSRSSASPYIRDSPISRKPRMTRSHGHSHDTTSAQTSSSSMPPSRSVASSETPTSRIRPFHHTLPPPCIARDHPCVLRTYEMSMRQQPLQARMCGVGDKSDRRPVDPTPIIQLKVIDKNGDDITHVDPRTRDDEAGRKALRRPDPGPGGMTFMQNPYYFLFACLVGGDELEDELHVIDDGKTRFLTGTPVSSLYHLKDLDNSDAAFFVFPDLGVRKEGRYKLKLTLFEIVDAEVYYCTTMYTSTFSVYSAKKFPGMQKATDLSKSFAEQGLKIRVRKDPRRRAVKAKRKSSAQSEDEDLYSKRTRTTPLPGGPDDPRYMHHSPEGFFPSGHPLPPQYPNYPYSQGQRMPPPPPPPPGHPGGYDHRMSHYYPPYGRPQTQAGPPRSRHSMPPGPEYYYPPGQYDRAGGAVPWPQGRAPPPPSSHQPPPPLSHPSVQSRGFPQLVPARPNSPRGQRPPSPPQRSVHSPTRPESHHNIQQRGYYDNQPSRPDSQHRVSYHGQEQPSRQLDSNTMGSGETNQQERGKSEDGLSVAVSVTSTRELGSAGLPLIFKEAEPSPLPSATSLNSTNSSGHSSLSGGVNSSVEGGAAGMSGASGTGGESRDETPPSNRMRLGHLVD</sequence>
<proteinExistence type="predicted"/>
<evidence type="ECO:0000256" key="6">
    <source>
        <dbReference type="SAM" id="MobiDB-lite"/>
    </source>
</evidence>
<name>A0A4Q1BPT9_TREME</name>
<keyword evidence="5" id="KW-0539">Nucleus</keyword>
<feature type="compositionally biased region" description="Basic residues" evidence="6">
    <location>
        <begin position="86"/>
        <end position="95"/>
    </location>
</feature>
<dbReference type="InterPro" id="IPR037525">
    <property type="entry name" value="Velvet_dom"/>
</dbReference>
<feature type="region of interest" description="Disordered" evidence="6">
    <location>
        <begin position="621"/>
        <end position="685"/>
    </location>
</feature>
<feature type="compositionally biased region" description="Gly residues" evidence="6">
    <location>
        <begin position="654"/>
        <end position="666"/>
    </location>
</feature>
<evidence type="ECO:0000256" key="2">
    <source>
        <dbReference type="ARBA" id="ARBA00022969"/>
    </source>
</evidence>
<organism evidence="8 9">
    <name type="scientific">Tremella mesenterica</name>
    <name type="common">Jelly fungus</name>
    <dbReference type="NCBI Taxonomy" id="5217"/>
    <lineage>
        <taxon>Eukaryota</taxon>
        <taxon>Fungi</taxon>
        <taxon>Dikarya</taxon>
        <taxon>Basidiomycota</taxon>
        <taxon>Agaricomycotina</taxon>
        <taxon>Tremellomycetes</taxon>
        <taxon>Tremellales</taxon>
        <taxon>Tremellaceae</taxon>
        <taxon>Tremella</taxon>
    </lineage>
</organism>